<dbReference type="InterPro" id="IPR002941">
    <property type="entry name" value="DNA_methylase_N4/N6"/>
</dbReference>
<name>A0A4S8EYJ1_9BURK</name>
<dbReference type="InterPro" id="IPR002052">
    <property type="entry name" value="DNA_methylase_N6_adenine_CS"/>
</dbReference>
<dbReference type="PROSITE" id="PS00092">
    <property type="entry name" value="N6_MTASE"/>
    <property type="match status" value="1"/>
</dbReference>
<dbReference type="SUPFAM" id="SSF53335">
    <property type="entry name" value="S-adenosyl-L-methionine-dependent methyltransferases"/>
    <property type="match status" value="1"/>
</dbReference>
<gene>
    <name evidence="8" type="ORF">E9531_12250</name>
</gene>
<comment type="similarity">
    <text evidence="1">Belongs to the N(4)/N(6)-methyltransferase family.</text>
</comment>
<evidence type="ECO:0000313" key="9">
    <source>
        <dbReference type="Proteomes" id="UP000308917"/>
    </source>
</evidence>
<dbReference type="GO" id="GO:0003677">
    <property type="term" value="F:DNA binding"/>
    <property type="evidence" value="ECO:0007669"/>
    <property type="project" value="InterPro"/>
</dbReference>
<dbReference type="AlphaFoldDB" id="A0A4S8EYJ1"/>
<sequence>MTKPTSQAFFTAPSPASQKLELLRELFPTAVQSDADGRIRVDAAAIQQALDPANPAGIRVEEDGYELRWVGKREAYHSAFVPPQKIVQPRPEESKNWDATGNLLLKGDNLDALKLLRESYFGAIKLIYIDPPYNTQSDAFIYNDDFSAKQTEVLAQLGYKAEDVEYIQNIYGARTHSGWLSFMYPRLLLAKDLLRDDGVIFISIDDNEQAQLKLLCDEVFGPENFLGQIEWKKKTNGNNTGIIPAVHDHVLVFSKNSSSINQRNFGKPPSPEVIARTYKNPDNDPRGPWTTMDLSANHEGPTFPITNPLNGEIFNPPSGRYWVFNETEVIRRIEDGRIIFGRSGTAGPTQKVFLKDREGKRDVIESWWDKHGLNSEGTAEITEIFGVPKVFVHSKPINLLKNIIDAATAFNNCDIALDFFAGSGTTGEAVMRLNAEDGGNRQFILVQIPQPIDAKKQKEAHCFVTETLGKPEATIFEITAERLRRAGAKINADKPDVDTGFRIFEIAEDADALVVQKPLAQATQADLATFQETIATPQPTQLPRVLYNLLLAEGLPLTTRIEAVQGVQEGRLYRAGSTLFITGNIDSEAARPLLTAAENPITHISVYAPWVSDNNLLLGLKTLLQSLDLSQDKLRLRG</sequence>
<evidence type="ECO:0000256" key="4">
    <source>
        <dbReference type="ARBA" id="ARBA00022679"/>
    </source>
</evidence>
<dbReference type="PIRSF" id="PIRSF015855">
    <property type="entry name" value="TypeIII_Mtase_mKpnI"/>
    <property type="match status" value="1"/>
</dbReference>
<accession>A0A4S8EYJ1</accession>
<evidence type="ECO:0000256" key="5">
    <source>
        <dbReference type="ARBA" id="ARBA00022691"/>
    </source>
</evidence>
<dbReference type="OrthoDB" id="9816288at2"/>
<dbReference type="EMBL" id="STFG01000014">
    <property type="protein sequence ID" value="THT99340.1"/>
    <property type="molecule type" value="Genomic_DNA"/>
</dbReference>
<evidence type="ECO:0000256" key="2">
    <source>
        <dbReference type="ARBA" id="ARBA00011900"/>
    </source>
</evidence>
<dbReference type="GO" id="GO:0008170">
    <property type="term" value="F:N-methyltransferase activity"/>
    <property type="evidence" value="ECO:0007669"/>
    <property type="project" value="InterPro"/>
</dbReference>
<evidence type="ECO:0000313" key="8">
    <source>
        <dbReference type="EMBL" id="THT99340.1"/>
    </source>
</evidence>
<evidence type="ECO:0000259" key="7">
    <source>
        <dbReference type="Pfam" id="PF01555"/>
    </source>
</evidence>
<keyword evidence="4 8" id="KW-0808">Transferase</keyword>
<protein>
    <recommendedName>
        <fullName evidence="2">site-specific DNA-methyltransferase (adenine-specific)</fullName>
        <ecNumber evidence="2">2.1.1.72</ecNumber>
    </recommendedName>
</protein>
<keyword evidence="9" id="KW-1185">Reference proteome</keyword>
<comment type="catalytic activity">
    <reaction evidence="6">
        <text>a 2'-deoxyadenosine in DNA + S-adenosyl-L-methionine = an N(6)-methyl-2'-deoxyadenosine in DNA + S-adenosyl-L-homocysteine + H(+)</text>
        <dbReference type="Rhea" id="RHEA:15197"/>
        <dbReference type="Rhea" id="RHEA-COMP:12418"/>
        <dbReference type="Rhea" id="RHEA-COMP:12419"/>
        <dbReference type="ChEBI" id="CHEBI:15378"/>
        <dbReference type="ChEBI" id="CHEBI:57856"/>
        <dbReference type="ChEBI" id="CHEBI:59789"/>
        <dbReference type="ChEBI" id="CHEBI:90615"/>
        <dbReference type="ChEBI" id="CHEBI:90616"/>
        <dbReference type="EC" id="2.1.1.72"/>
    </reaction>
</comment>
<dbReference type="Proteomes" id="UP000308917">
    <property type="component" value="Unassembled WGS sequence"/>
</dbReference>
<organism evidence="8 9">
    <name type="scientific">Lampropedia puyangensis</name>
    <dbReference type="NCBI Taxonomy" id="1330072"/>
    <lineage>
        <taxon>Bacteria</taxon>
        <taxon>Pseudomonadati</taxon>
        <taxon>Pseudomonadota</taxon>
        <taxon>Betaproteobacteria</taxon>
        <taxon>Burkholderiales</taxon>
        <taxon>Comamonadaceae</taxon>
        <taxon>Lampropedia</taxon>
    </lineage>
</organism>
<reference evidence="8 9" key="1">
    <citation type="journal article" date="2015" name="Antonie Van Leeuwenhoek">
        <title>Lampropedia puyangensis sp. nov., isolated from symptomatic bark of Populus ? euramericana canker and emended description of Lampropedia hyalina (Ehrenberg 1832) Lee et al. 2004.</title>
        <authorList>
            <person name="Li Y."/>
            <person name="Wang T."/>
            <person name="Piao C.G."/>
            <person name="Wang L.F."/>
            <person name="Tian G.Z."/>
            <person name="Zhu T.H."/>
            <person name="Guo M.W."/>
        </authorList>
    </citation>
    <scope>NUCLEOTIDE SEQUENCE [LARGE SCALE GENOMIC DNA]</scope>
    <source>
        <strain evidence="8 9">2-bin</strain>
    </source>
</reference>
<dbReference type="InterPro" id="IPR002295">
    <property type="entry name" value="N4/N6-MTase_EcoPI_Mod-like"/>
</dbReference>
<dbReference type="EC" id="2.1.1.72" evidence="2"/>
<evidence type="ECO:0000256" key="1">
    <source>
        <dbReference type="ARBA" id="ARBA00006594"/>
    </source>
</evidence>
<dbReference type="GO" id="GO:0032259">
    <property type="term" value="P:methylation"/>
    <property type="evidence" value="ECO:0007669"/>
    <property type="project" value="UniProtKB-KW"/>
</dbReference>
<dbReference type="InterPro" id="IPR029063">
    <property type="entry name" value="SAM-dependent_MTases_sf"/>
</dbReference>
<dbReference type="Pfam" id="PF01555">
    <property type="entry name" value="N6_N4_Mtase"/>
    <property type="match status" value="1"/>
</dbReference>
<dbReference type="PRINTS" id="PR00506">
    <property type="entry name" value="D21N6MTFRASE"/>
</dbReference>
<comment type="caution">
    <text evidence="8">The sequence shown here is derived from an EMBL/GenBank/DDBJ whole genome shotgun (WGS) entry which is preliminary data.</text>
</comment>
<dbReference type="GO" id="GO:0009007">
    <property type="term" value="F:site-specific DNA-methyltransferase (adenine-specific) activity"/>
    <property type="evidence" value="ECO:0007669"/>
    <property type="project" value="UniProtKB-EC"/>
</dbReference>
<keyword evidence="3 8" id="KW-0489">Methyltransferase</keyword>
<keyword evidence="5" id="KW-0949">S-adenosyl-L-methionine</keyword>
<dbReference type="RefSeq" id="WP_136574054.1">
    <property type="nucleotide sequence ID" value="NZ_STFG01000014.1"/>
</dbReference>
<evidence type="ECO:0000256" key="6">
    <source>
        <dbReference type="ARBA" id="ARBA00047942"/>
    </source>
</evidence>
<dbReference type="Gene3D" id="3.40.50.150">
    <property type="entry name" value="Vaccinia Virus protein VP39"/>
    <property type="match status" value="1"/>
</dbReference>
<evidence type="ECO:0000256" key="3">
    <source>
        <dbReference type="ARBA" id="ARBA00022603"/>
    </source>
</evidence>
<proteinExistence type="inferred from homology"/>
<feature type="domain" description="DNA methylase N-4/N-6" evidence="7">
    <location>
        <begin position="124"/>
        <end position="436"/>
    </location>
</feature>